<dbReference type="Gene3D" id="3.40.50.300">
    <property type="entry name" value="P-loop containing nucleotide triphosphate hydrolases"/>
    <property type="match status" value="1"/>
</dbReference>
<accession>A0ABY5H6S9</accession>
<gene>
    <name evidence="5" type="primary">tadA</name>
    <name evidence="5" type="ORF">KDW96_18460</name>
</gene>
<dbReference type="PROSITE" id="PS00662">
    <property type="entry name" value="T2SP_E"/>
    <property type="match status" value="1"/>
</dbReference>
<dbReference type="PANTHER" id="PTHR30258">
    <property type="entry name" value="TYPE II SECRETION SYSTEM PROTEIN GSPE-RELATED"/>
    <property type="match status" value="1"/>
</dbReference>
<reference evidence="5" key="1">
    <citation type="submission" date="2021-04" db="EMBL/GenBank/DDBJ databases">
        <title>Oceanospirillales bacteria with DddD are important DMSP degraders in coastal seawater.</title>
        <authorList>
            <person name="Liu J."/>
        </authorList>
    </citation>
    <scope>NUCLEOTIDE SEQUENCE</scope>
    <source>
        <strain evidence="5">D13-4</strain>
    </source>
</reference>
<evidence type="ECO:0000313" key="6">
    <source>
        <dbReference type="Proteomes" id="UP001059672"/>
    </source>
</evidence>
<sequence length="675" mass="74321">MLHAKIGVIAYLTPLGSLQAGEAREALRQCSSARCEQGECQQVIDLSRGATLSSAVLELLLDIQEQLGPRGGSLRIANASDVAGEVLQFTGVCELVELTEAGPRWVQCKSSEAASGLPRLGDILLQRGQLSEQQLAEVIELQQRLGKRMGQIVTERGWVSETHLLEALSLQMGLHFINLRPGLFDPMSAQLVDAATCERLGVVPLFKLRSELLVATADPQDMPALDELEELTGLHIKSVLACREAIERVIGLARADSQLSDLQLIGEAEQDLEVMQSPLPEDYAQIDEMAQGSPVVNMVNAIIQRAVCDGVSDIHIEPGRGHAKVRYRIDGVLYQVLAPRMELIPAMVSRLKVMANLDIAERRLPQDGRIQVQTKGKAVDLRFSSLPGLYGEKVVLRILDKNQALLDVNKLGMDERNLQAYKRLLSRSYGLILVTGPTGSGKTTSLYAAINELNSIEKNIVTIEDPVEYQIDVVNQNEVRERIGLTFAKLLKHVLRQDPDIVLVGEIRDRETAEIAVQAALTGHLVLSTLHTNNSCGAITRMIDMGIEPYLLASALVGVVAQRLVRRICSHCKSQYLAPVELCSHYGWPQDGTVKLARGRGCEKCYDSGYRSRLGIHEILPATSELQQLIIKNPSLESLQQYMREQQIASLFEDGLARVREQLTSVEEIARVVNS</sequence>
<dbReference type="PROSITE" id="PS50801">
    <property type="entry name" value="STAS"/>
    <property type="match status" value="1"/>
</dbReference>
<evidence type="ECO:0000256" key="2">
    <source>
        <dbReference type="ARBA" id="ARBA00022741"/>
    </source>
</evidence>
<dbReference type="Pfam" id="PF05157">
    <property type="entry name" value="MshEN"/>
    <property type="match status" value="1"/>
</dbReference>
<name>A0ABY5H6S9_9PSED</name>
<comment type="similarity">
    <text evidence="1">Belongs to the GSP E family.</text>
</comment>
<evidence type="ECO:0000256" key="1">
    <source>
        <dbReference type="ARBA" id="ARBA00006611"/>
    </source>
</evidence>
<dbReference type="Pfam" id="PF00437">
    <property type="entry name" value="T2SSE"/>
    <property type="match status" value="1"/>
</dbReference>
<dbReference type="Gene3D" id="3.30.750.24">
    <property type="entry name" value="STAS domain"/>
    <property type="match status" value="1"/>
</dbReference>
<dbReference type="SMART" id="SM00382">
    <property type="entry name" value="AAA"/>
    <property type="match status" value="1"/>
</dbReference>
<dbReference type="InterPro" id="IPR037257">
    <property type="entry name" value="T2SS_E_N_sf"/>
</dbReference>
<organism evidence="5 6">
    <name type="scientific">Pseudomonas benzenivorans</name>
    <dbReference type="NCBI Taxonomy" id="556533"/>
    <lineage>
        <taxon>Bacteria</taxon>
        <taxon>Pseudomonadati</taxon>
        <taxon>Pseudomonadota</taxon>
        <taxon>Gammaproteobacteria</taxon>
        <taxon>Pseudomonadales</taxon>
        <taxon>Pseudomonadaceae</taxon>
        <taxon>Pseudomonas</taxon>
    </lineage>
</organism>
<dbReference type="InterPro" id="IPR003593">
    <property type="entry name" value="AAA+_ATPase"/>
</dbReference>
<dbReference type="Proteomes" id="UP001059672">
    <property type="component" value="Chromosome"/>
</dbReference>
<keyword evidence="3" id="KW-0067">ATP-binding</keyword>
<dbReference type="InterPro" id="IPR007831">
    <property type="entry name" value="T2SS_GspE_N"/>
</dbReference>
<dbReference type="InterPro" id="IPR002645">
    <property type="entry name" value="STAS_dom"/>
</dbReference>
<proteinExistence type="inferred from homology"/>
<dbReference type="SUPFAM" id="SSF52540">
    <property type="entry name" value="P-loop containing nucleoside triphosphate hydrolases"/>
    <property type="match status" value="1"/>
</dbReference>
<dbReference type="InterPro" id="IPR001482">
    <property type="entry name" value="T2SS/T4SS_dom"/>
</dbReference>
<dbReference type="Gene3D" id="3.30.300.160">
    <property type="entry name" value="Type II secretion system, protein E, N-terminal domain"/>
    <property type="match status" value="1"/>
</dbReference>
<dbReference type="InterPro" id="IPR027417">
    <property type="entry name" value="P-loop_NTPase"/>
</dbReference>
<dbReference type="EMBL" id="CP073346">
    <property type="protein sequence ID" value="UTW07127.1"/>
    <property type="molecule type" value="Genomic_DNA"/>
</dbReference>
<keyword evidence="6" id="KW-1185">Reference proteome</keyword>
<evidence type="ECO:0000256" key="3">
    <source>
        <dbReference type="ARBA" id="ARBA00022840"/>
    </source>
</evidence>
<keyword evidence="2" id="KW-0547">Nucleotide-binding</keyword>
<evidence type="ECO:0000259" key="4">
    <source>
        <dbReference type="PROSITE" id="PS50801"/>
    </source>
</evidence>
<dbReference type="InterPro" id="IPR036513">
    <property type="entry name" value="STAS_dom_sf"/>
</dbReference>
<dbReference type="SUPFAM" id="SSF160246">
    <property type="entry name" value="EspE N-terminal domain-like"/>
    <property type="match status" value="1"/>
</dbReference>
<dbReference type="PANTHER" id="PTHR30258:SF3">
    <property type="entry name" value="SLL1921 PROTEIN"/>
    <property type="match status" value="1"/>
</dbReference>
<protein>
    <submittedName>
        <fullName evidence="5">Flp pilus assembly complex ATPase component TadA</fullName>
    </submittedName>
</protein>
<dbReference type="SUPFAM" id="SSF52091">
    <property type="entry name" value="SpoIIaa-like"/>
    <property type="match status" value="1"/>
</dbReference>
<dbReference type="CDD" id="cd01129">
    <property type="entry name" value="PulE-GspE-like"/>
    <property type="match status" value="1"/>
</dbReference>
<dbReference type="Gene3D" id="3.30.450.90">
    <property type="match status" value="1"/>
</dbReference>
<evidence type="ECO:0000313" key="5">
    <source>
        <dbReference type="EMBL" id="UTW07127.1"/>
    </source>
</evidence>
<feature type="domain" description="STAS" evidence="4">
    <location>
        <begin position="1"/>
        <end position="97"/>
    </location>
</feature>
<dbReference type="RefSeq" id="WP_255837688.1">
    <property type="nucleotide sequence ID" value="NZ_CP073346.1"/>
</dbReference>